<dbReference type="STRING" id="416944.SAMN05421548_1199"/>
<dbReference type="AlphaFoldDB" id="A0A1G6UHF2"/>
<gene>
    <name evidence="1" type="ORF">SAMN05421548_1199</name>
</gene>
<evidence type="ECO:0000313" key="1">
    <source>
        <dbReference type="EMBL" id="SDD40684.1"/>
    </source>
</evidence>
<sequence length="1258" mass="138772">MSSAMFDVEPADIQKLNDTDLRELVGRLCEAELAAQGLSPAAVTWGGSQTAKDGGLDVRVNLPSGIDIAGFIPRGATGFQVKKPDMARSAITNEMRPGGRIRPVIDELANMSGAYVIVSASGSTAETGLRSRRTAMRDALGDVTHADQLQTDFYDRTRLAAWIRMHPGVATWMRERIGKPLVGWRPYGAWSSPTEDIQAEYLLDETLRLHLGQSTLAVHEGIDALRDELAQPGKVVRLVGLSGVGKTRFAQALFDGRIGSRALPPSLAIYTSLPDAINPAPVGLASQLVATRTRAIMVVDNCPPDLHRELAELCRVPASRLSVITVEYDVREDQPEGTQVVVLETSSTGLIEKLLLQRYRTLSQVNARTIAEASDGNARIAIAYAETIGVTESISGLSNEELFLRLFRQRHEADEGLLAAAKACSLVYSFWGEGISQGESELPHLAKLADQTPRTVFKHMSELRRRDLVQARGPWRAVLPHAIANRLARHALDDLPFEVIDQHLLAGGTARLARSFSRRLSFLHDHPVAVSIAQNWVAPGGLLSDLRTFDDDRQAMFRNIAPVVPDAVLSILEQESGGAATWSTSVRRLAISLSRSLAYDARFFERSVAVLVRLGTAQEKKGDLSSASETFLSLFPICLSGTHATIEQRLKVIESLLRSERELGVEALKRVLQTGFFSSHHSFEFGSQLRDFGYEVRTGDDVRHWYASALQLIERVARADPTLESSLKSLLVENFRGLWSASGAHDELAKLLRLFSVNGFWREGWGACRESLFYDGESMAPDIKAQLSGLESELRPASLADRVRASALGRTWGNSAELDGLDPLQDMGVVLQRLDQIAYDLGQAVAVAPVVLDELLPDLMEGGVRAWQFGRGLASRATEPFAVWTKLATSIDARTIDISVHRGFVHWLWEHKRDVAQRVLDNALEHAAFAGLFPMLQSAVDLDKRAVGRLRRALHEGRSPVYMYRALCSAPDADPLDGNDFRDLVGQVAAQENGLDVALEILDMRIHSDNLASHDLEPLVLQTGRDLLDRVQFARHFAGQDHRLAEIVKTCCVSSEGEAAAIRVAIRLGTAVAEYRAHWTSYDELTCALLELHPVSVLNALFPVEAEDLDRRAFSFREARSHFRRSTGLIPDDALLTWCAQHPASRYALAAALVPFAVRAADGEGVMWSHQALLLFEHAPDCRLVLAAFIDRFSPTSWSGSRAVLIEANARLLDTLDGRVPPGVMSFVEQNRRRLSHLIEEERKQELDRARISDERFE</sequence>
<organism evidence="1 2">
    <name type="scientific">Paraburkholderia lycopersici</name>
    <dbReference type="NCBI Taxonomy" id="416944"/>
    <lineage>
        <taxon>Bacteria</taxon>
        <taxon>Pseudomonadati</taxon>
        <taxon>Pseudomonadota</taxon>
        <taxon>Betaproteobacteria</taxon>
        <taxon>Burkholderiales</taxon>
        <taxon>Burkholderiaceae</taxon>
        <taxon>Paraburkholderia</taxon>
    </lineage>
</organism>
<reference evidence="2" key="1">
    <citation type="submission" date="2016-09" db="EMBL/GenBank/DDBJ databases">
        <authorList>
            <person name="Varghese N."/>
            <person name="Submissions S."/>
        </authorList>
    </citation>
    <scope>NUCLEOTIDE SEQUENCE [LARGE SCALE GENOMIC DNA]</scope>
    <source>
        <strain evidence="2">TNe-862</strain>
    </source>
</reference>
<dbReference type="RefSeq" id="WP_092000072.1">
    <property type="nucleotide sequence ID" value="NZ_FMYQ01000019.1"/>
</dbReference>
<accession>A0A1G6UHF2</accession>
<dbReference type="Proteomes" id="UP000198908">
    <property type="component" value="Unassembled WGS sequence"/>
</dbReference>
<evidence type="ECO:0000313" key="2">
    <source>
        <dbReference type="Proteomes" id="UP000198908"/>
    </source>
</evidence>
<proteinExistence type="predicted"/>
<dbReference type="OrthoDB" id="556502at2"/>
<dbReference type="EMBL" id="FMYQ01000019">
    <property type="protein sequence ID" value="SDD40684.1"/>
    <property type="molecule type" value="Genomic_DNA"/>
</dbReference>
<keyword evidence="2" id="KW-1185">Reference proteome</keyword>
<protein>
    <submittedName>
        <fullName evidence="1">Uncharacterized protein</fullName>
    </submittedName>
</protein>
<name>A0A1G6UHF2_9BURK</name>